<gene>
    <name evidence="4" type="ORF">RCC_04986</name>
</gene>
<dbReference type="PANTHER" id="PTHR48051:SF1">
    <property type="entry name" value="RAS SUPPRESSOR PROTEIN 1"/>
    <property type="match status" value="1"/>
</dbReference>
<evidence type="ECO:0000256" key="2">
    <source>
        <dbReference type="ARBA" id="ARBA00022737"/>
    </source>
</evidence>
<dbReference type="InterPro" id="IPR032675">
    <property type="entry name" value="LRR_dom_sf"/>
</dbReference>
<dbReference type="PANTHER" id="PTHR48051">
    <property type="match status" value="1"/>
</dbReference>
<keyword evidence="5" id="KW-1185">Reference proteome</keyword>
<protein>
    <submittedName>
        <fullName evidence="4">Uncharacterized protein</fullName>
    </submittedName>
</protein>
<feature type="region of interest" description="Disordered" evidence="3">
    <location>
        <begin position="713"/>
        <end position="737"/>
    </location>
</feature>
<proteinExistence type="predicted"/>
<evidence type="ECO:0000313" key="4">
    <source>
        <dbReference type="EMBL" id="CZT19140.1"/>
    </source>
</evidence>
<dbReference type="OrthoDB" id="19923at2759"/>
<dbReference type="Proteomes" id="UP000225277">
    <property type="component" value="Unassembled WGS sequence"/>
</dbReference>
<accession>A0A2D3V0Y1</accession>
<dbReference type="SMART" id="SM00369">
    <property type="entry name" value="LRR_TYP"/>
    <property type="match status" value="3"/>
</dbReference>
<dbReference type="InterPro" id="IPR050216">
    <property type="entry name" value="LRR_domain-containing"/>
</dbReference>
<dbReference type="GO" id="GO:0005737">
    <property type="term" value="C:cytoplasm"/>
    <property type="evidence" value="ECO:0007669"/>
    <property type="project" value="TreeGrafter"/>
</dbReference>
<evidence type="ECO:0000256" key="1">
    <source>
        <dbReference type="ARBA" id="ARBA00022614"/>
    </source>
</evidence>
<sequence length="763" mass="85505">MAGHRYEGIIAGGYARVQNGDIHGDQINNDIQYNTYYLHTRRSLEIGKDERIGATACIAGLRRIAETLEGCLSEYLLVHHEILELATMLHQGAQSSVAFLGELHRQLTNNTFSVDRAALISVSSLVTSFTNAVLLFDELHHAIVPIFKLQENRPGPSDVKVEDVTHLTNLLGRLTWQNTCWNMQLDILTQTRTTNVQQSSVKLTNHIAARLSSDGDLEARLDSVEQHLRELSERLKNDPGPEYSLTSLYDAQPSRDMGEGYLPLSEHRLSLHDSDFEEVLNQAWVYQRNQHRSELMSFRSSFSRHSAWSELSKLSLSAISILSVIALPIGLSELRYSDAYRNESANKYATERSTLSTLAGPANADSMPHYADFMAMPELHPVDPLPPSRLLREAGLTLDAICLMVEVSYPATRNAQRESDANTFNHRQNMLLVGLRSSSRLLSSHSVGESTGVFGALLMHSSIQYCEDLATTLCDSWWHRYEAVQHRGVSPLMIIESLQHILDLLQHLHDRKWPVIDEHGPLNPTTPEVIPIITTLRALRVEIILSQEIVDLSVKQLRELRPQWIDRMRQIGAISTIILRGNRLRDLPMSTCHLGGLRIINLESNQISRFPTALLSMPGLSTLRLDNNQIRFIPAIDSMVSLECLSISQNQVMELPVALASMNRLVMMKLDGNPFTLDLRIRKLLKEFPYGTVMRSMKVCRAVKSHLNGSIQVSSSSADMQHRLPSETATEKDENTGESGLVGTIEVAYIPGVVSCNHANYKA</sequence>
<feature type="compositionally biased region" description="Basic and acidic residues" evidence="3">
    <location>
        <begin position="720"/>
        <end position="735"/>
    </location>
</feature>
<keyword evidence="1" id="KW-0433">Leucine-rich repeat</keyword>
<dbReference type="STRING" id="112498.A0A2D3V0Y1"/>
<name>A0A2D3V0Y1_9PEZI</name>
<dbReference type="Pfam" id="PF13855">
    <property type="entry name" value="LRR_8"/>
    <property type="match status" value="1"/>
</dbReference>
<dbReference type="PROSITE" id="PS51450">
    <property type="entry name" value="LRR"/>
    <property type="match status" value="1"/>
</dbReference>
<dbReference type="SUPFAM" id="SSF52075">
    <property type="entry name" value="Outer arm dynein light chain 1"/>
    <property type="match status" value="1"/>
</dbReference>
<dbReference type="GeneID" id="35600154"/>
<dbReference type="InterPro" id="IPR001611">
    <property type="entry name" value="Leu-rich_rpt"/>
</dbReference>
<keyword evidence="2" id="KW-0677">Repeat</keyword>
<reference evidence="4 5" key="1">
    <citation type="submission" date="2016-03" db="EMBL/GenBank/DDBJ databases">
        <authorList>
            <person name="Ploux O."/>
        </authorList>
    </citation>
    <scope>NUCLEOTIDE SEQUENCE [LARGE SCALE GENOMIC DNA]</scope>
    <source>
        <strain evidence="4 5">URUG2</strain>
    </source>
</reference>
<dbReference type="EMBL" id="FJUY01000007">
    <property type="protein sequence ID" value="CZT19140.1"/>
    <property type="molecule type" value="Genomic_DNA"/>
</dbReference>
<dbReference type="AlphaFoldDB" id="A0A2D3V0Y1"/>
<dbReference type="InterPro" id="IPR003591">
    <property type="entry name" value="Leu-rich_rpt_typical-subtyp"/>
</dbReference>
<organism evidence="4 5">
    <name type="scientific">Ramularia collo-cygni</name>
    <dbReference type="NCBI Taxonomy" id="112498"/>
    <lineage>
        <taxon>Eukaryota</taxon>
        <taxon>Fungi</taxon>
        <taxon>Dikarya</taxon>
        <taxon>Ascomycota</taxon>
        <taxon>Pezizomycotina</taxon>
        <taxon>Dothideomycetes</taxon>
        <taxon>Dothideomycetidae</taxon>
        <taxon>Mycosphaerellales</taxon>
        <taxon>Mycosphaerellaceae</taxon>
        <taxon>Ramularia</taxon>
    </lineage>
</organism>
<evidence type="ECO:0000313" key="5">
    <source>
        <dbReference type="Proteomes" id="UP000225277"/>
    </source>
</evidence>
<dbReference type="Gene3D" id="3.80.10.10">
    <property type="entry name" value="Ribonuclease Inhibitor"/>
    <property type="match status" value="1"/>
</dbReference>
<dbReference type="RefSeq" id="XP_023626030.1">
    <property type="nucleotide sequence ID" value="XM_023770262.1"/>
</dbReference>
<evidence type="ECO:0000256" key="3">
    <source>
        <dbReference type="SAM" id="MobiDB-lite"/>
    </source>
</evidence>